<dbReference type="Proteomes" id="UP000536835">
    <property type="component" value="Unassembled WGS sequence"/>
</dbReference>
<protein>
    <submittedName>
        <fullName evidence="3">AsmA family protein</fullName>
    </submittedName>
</protein>
<organism evidence="3 4">
    <name type="scientific">Parvularcula mediterranea</name>
    <dbReference type="NCBI Taxonomy" id="2732508"/>
    <lineage>
        <taxon>Bacteria</taxon>
        <taxon>Pseudomonadati</taxon>
        <taxon>Pseudomonadota</taxon>
        <taxon>Alphaproteobacteria</taxon>
        <taxon>Parvularculales</taxon>
        <taxon>Parvularculaceae</taxon>
        <taxon>Parvularcula</taxon>
    </lineage>
</organism>
<evidence type="ECO:0000259" key="2">
    <source>
        <dbReference type="Pfam" id="PF05170"/>
    </source>
</evidence>
<feature type="compositionally biased region" description="Acidic residues" evidence="1">
    <location>
        <begin position="670"/>
        <end position="693"/>
    </location>
</feature>
<dbReference type="PANTHER" id="PTHR30441:SF4">
    <property type="entry name" value="PROTEIN ASMA"/>
    <property type="match status" value="1"/>
</dbReference>
<comment type="caution">
    <text evidence="3">The sequence shown here is derived from an EMBL/GenBank/DDBJ whole genome shotgun (WGS) entry which is preliminary data.</text>
</comment>
<dbReference type="AlphaFoldDB" id="A0A7Y3W4H9"/>
<dbReference type="Pfam" id="PF05170">
    <property type="entry name" value="AsmA"/>
    <property type="match status" value="2"/>
</dbReference>
<dbReference type="GO" id="GO:0090313">
    <property type="term" value="P:regulation of protein targeting to membrane"/>
    <property type="evidence" value="ECO:0007669"/>
    <property type="project" value="TreeGrafter"/>
</dbReference>
<accession>A0A7Y3W4H9</accession>
<gene>
    <name evidence="3" type="ORF">HK107_02840</name>
</gene>
<dbReference type="RefSeq" id="WP_173196608.1">
    <property type="nucleotide sequence ID" value="NZ_JABFCX010000002.1"/>
</dbReference>
<dbReference type="GO" id="GO:0005886">
    <property type="term" value="C:plasma membrane"/>
    <property type="evidence" value="ECO:0007669"/>
    <property type="project" value="TreeGrafter"/>
</dbReference>
<name>A0A7Y3W4H9_9PROT</name>
<evidence type="ECO:0000256" key="1">
    <source>
        <dbReference type="SAM" id="MobiDB-lite"/>
    </source>
</evidence>
<evidence type="ECO:0000313" key="3">
    <source>
        <dbReference type="EMBL" id="NNU15261.1"/>
    </source>
</evidence>
<reference evidence="3 4" key="1">
    <citation type="submission" date="2020-05" db="EMBL/GenBank/DDBJ databases">
        <title>Parvularcula mediterraneae sp. nov., isolated from polypropylene straw from shallow seawater of the seashore of Laganas in Zakynthos island, Greece.</title>
        <authorList>
            <person name="Szabo I."/>
            <person name="Al-Omari J."/>
            <person name="Rado J."/>
            <person name="Szerdahelyi G.S."/>
        </authorList>
    </citation>
    <scope>NUCLEOTIDE SEQUENCE [LARGE SCALE GENOMIC DNA]</scope>
    <source>
        <strain evidence="3 4">ZS-1/3</strain>
    </source>
</reference>
<dbReference type="InterPro" id="IPR007844">
    <property type="entry name" value="AsmA"/>
</dbReference>
<dbReference type="PANTHER" id="PTHR30441">
    <property type="entry name" value="DUF748 DOMAIN-CONTAINING PROTEIN"/>
    <property type="match status" value="1"/>
</dbReference>
<feature type="domain" description="AsmA" evidence="2">
    <location>
        <begin position="343"/>
        <end position="549"/>
    </location>
</feature>
<feature type="region of interest" description="Disordered" evidence="1">
    <location>
        <begin position="657"/>
        <end position="693"/>
    </location>
</feature>
<keyword evidence="4" id="KW-1185">Reference proteome</keyword>
<evidence type="ECO:0000313" key="4">
    <source>
        <dbReference type="Proteomes" id="UP000536835"/>
    </source>
</evidence>
<feature type="domain" description="AsmA" evidence="2">
    <location>
        <begin position="3"/>
        <end position="269"/>
    </location>
</feature>
<dbReference type="EMBL" id="JABFCX010000002">
    <property type="protein sequence ID" value="NNU15261.1"/>
    <property type="molecule type" value="Genomic_DNA"/>
</dbReference>
<dbReference type="InterPro" id="IPR052894">
    <property type="entry name" value="AsmA-related"/>
</dbReference>
<proteinExistence type="predicted"/>
<sequence>MKWLLGILVGLAALIGVAIFALPMLISTETLVSEAEKQASTALGRDVTIGSIGGVSILPPRLSINDLTVGSGDGFEAENLVTVSEASLAVRLMPLFSQRVEIETFILREPQIFLETRADGTNNYTFEGAPAEETRETEGPSEASAPATGRIVVENGALSWVAPDQSYSAEDVDLTLVLPPLGEPLTLDGSMRLEELPARVGLEVAEPWAMTANQASDLSFDVDLAGNKVGGSFNALAEPLRIEGPLSVKLPQLAALTPLLGAELVEAAAPFGVIEVSGQAKATADTVQFAGARFATALASGSGDFSAALAGERPKLTGSVAAGRVDLRPFFPEAMQEEESPTAGEGFPAWSEEPMDFSGLKAADADVSMTAGEIVLPTYSITGIAAKARLQGGRANMSLDRGRAFGGDASGNLSLDARQATPTVGAVMEFASVNFGEAAPALLGTKRLFGKGTIGFDVSTRGQSQKAFIDALTGSATADIENGLVDGIDLSALATTGIALIEELQSDRGKLPAVTSSFNSLRTNVVGADSKTNFDVADFDLAIENGAVSIGEAKLLTDTVRTTVRGNVSLPAQGLDLRILLAAKAPEATGFREFRLPVSVGGTFSKPTFGIDTKPLASEIARGAASDALGRAGIDVSDDEKIEDAIKDKARDELRGFLGNLGRKKKDEPKDDEAADEPADAETTDEEPEAPQR</sequence>